<dbReference type="AlphaFoldDB" id="A0A8S1PXB1"/>
<accession>A0A8S1PXB1</accession>
<name>A0A8S1PXB1_9CILI</name>
<dbReference type="EMBL" id="CAJJDN010000090">
    <property type="protein sequence ID" value="CAD8107877.1"/>
    <property type="molecule type" value="Genomic_DNA"/>
</dbReference>
<comment type="caution">
    <text evidence="1">The sequence shown here is derived from an EMBL/GenBank/DDBJ whole genome shotgun (WGS) entry which is preliminary data.</text>
</comment>
<keyword evidence="2" id="KW-1185">Reference proteome</keyword>
<reference evidence="1" key="1">
    <citation type="submission" date="2021-01" db="EMBL/GenBank/DDBJ databases">
        <authorList>
            <consortium name="Genoscope - CEA"/>
            <person name="William W."/>
        </authorList>
    </citation>
    <scope>NUCLEOTIDE SEQUENCE</scope>
</reference>
<protein>
    <submittedName>
        <fullName evidence="1">Uncharacterized protein</fullName>
    </submittedName>
</protein>
<sequence length="95" mass="11459">MLQQLYLCQNILQLIFQIPQEQSQIIQTCSYRQHFYKDIKVHFILLKDFERNIKVEVKKLFNHLILKMILKLLTGMIIHTQYDDEGRLGIPQIPF</sequence>
<dbReference type="Proteomes" id="UP000692954">
    <property type="component" value="Unassembled WGS sequence"/>
</dbReference>
<gene>
    <name evidence="1" type="ORF">PSON_ATCC_30995.1.T0900006</name>
</gene>
<evidence type="ECO:0000313" key="2">
    <source>
        <dbReference type="Proteomes" id="UP000692954"/>
    </source>
</evidence>
<evidence type="ECO:0000313" key="1">
    <source>
        <dbReference type="EMBL" id="CAD8107877.1"/>
    </source>
</evidence>
<proteinExistence type="predicted"/>
<organism evidence="1 2">
    <name type="scientific">Paramecium sonneborni</name>
    <dbReference type="NCBI Taxonomy" id="65129"/>
    <lineage>
        <taxon>Eukaryota</taxon>
        <taxon>Sar</taxon>
        <taxon>Alveolata</taxon>
        <taxon>Ciliophora</taxon>
        <taxon>Intramacronucleata</taxon>
        <taxon>Oligohymenophorea</taxon>
        <taxon>Peniculida</taxon>
        <taxon>Parameciidae</taxon>
        <taxon>Paramecium</taxon>
    </lineage>
</organism>